<evidence type="ECO:0000256" key="1">
    <source>
        <dbReference type="ARBA" id="ARBA00005196"/>
    </source>
</evidence>
<feature type="active site" evidence="10">
    <location>
        <position position="75"/>
    </location>
</feature>
<feature type="binding site" evidence="9">
    <location>
        <begin position="76"/>
        <end position="77"/>
    </location>
    <ligand>
        <name>substrate</name>
    </ligand>
</feature>
<feature type="binding site" evidence="9">
    <location>
        <position position="66"/>
    </location>
    <ligand>
        <name>substrate</name>
    </ligand>
</feature>
<proteinExistence type="inferred from homology"/>
<dbReference type="GO" id="GO:0008837">
    <property type="term" value="F:diaminopimelate epimerase activity"/>
    <property type="evidence" value="ECO:0007669"/>
    <property type="project" value="UniProtKB-UniRule"/>
</dbReference>
<dbReference type="GO" id="GO:0005829">
    <property type="term" value="C:cytosol"/>
    <property type="evidence" value="ECO:0007669"/>
    <property type="project" value="TreeGrafter"/>
</dbReference>
<dbReference type="InterPro" id="IPR018510">
    <property type="entry name" value="DAP_epimerase_AS"/>
</dbReference>
<dbReference type="InterPro" id="IPR001653">
    <property type="entry name" value="DAP_epimerase_DapF"/>
</dbReference>
<gene>
    <name evidence="9" type="primary">dapF</name>
    <name evidence="11" type="ORF">SAMN05443662_1340</name>
</gene>
<organism evidence="11 12">
    <name type="scientific">Sulfurivirga caldicuralii</name>
    <dbReference type="NCBI Taxonomy" id="364032"/>
    <lineage>
        <taxon>Bacteria</taxon>
        <taxon>Pseudomonadati</taxon>
        <taxon>Pseudomonadota</taxon>
        <taxon>Gammaproteobacteria</taxon>
        <taxon>Thiotrichales</taxon>
        <taxon>Piscirickettsiaceae</taxon>
        <taxon>Sulfurivirga</taxon>
    </lineage>
</organism>
<feature type="binding site" evidence="9">
    <location>
        <begin position="210"/>
        <end position="211"/>
    </location>
    <ligand>
        <name>substrate</name>
    </ligand>
</feature>
<keyword evidence="6 9" id="KW-0457">Lysine biosynthesis</keyword>
<feature type="site" description="Important for dimerization" evidence="9">
    <location>
        <position position="271"/>
    </location>
</feature>
<dbReference type="PANTHER" id="PTHR31689:SF0">
    <property type="entry name" value="DIAMINOPIMELATE EPIMERASE"/>
    <property type="match status" value="1"/>
</dbReference>
<sequence>MGLKFAKMHGLGNDFMVVDAISQSFAPDAQTVRRLADRHFGVGFDQLLLVEKPTREDVLFRYRIFNADGSEVQNCGNGARCFARFVYDRGLTDQREIPVETAAGKLVLYIEDDGWVRVNMGQPRFAPHALPFDVPTEQARYDLEVLGQTVEIGAVSLGNPHAMLRVSSVNDAPVEQLGPAIESHPQFPERVNVGFAEVVDRQHVKLRVYERGAGETLACGTGATAAMVMLRRWGLVDDEVTVSLPGGDLRIRWSGDPQEPVWMSGPAEWVFTGELCDAN</sequence>
<feature type="site" description="Could be important to modulate the pK values of the two catalytic cysteine residues" evidence="9">
    <location>
        <position position="161"/>
    </location>
</feature>
<dbReference type="Gene3D" id="3.10.310.10">
    <property type="entry name" value="Diaminopimelate Epimerase, Chain A, domain 1"/>
    <property type="match status" value="2"/>
</dbReference>
<feature type="active site" description="Proton acceptor" evidence="9">
    <location>
        <position position="219"/>
    </location>
</feature>
<dbReference type="RefSeq" id="WP_074201609.1">
    <property type="nucleotide sequence ID" value="NZ_FSRE01000003.1"/>
</dbReference>
<protein>
    <recommendedName>
        <fullName evidence="3 9">Diaminopimelate epimerase</fullName>
        <shortName evidence="9">DAP epimerase</shortName>
        <ecNumber evidence="3 9">5.1.1.7</ecNumber>
    </recommendedName>
    <alternativeName>
        <fullName evidence="9">PLP-independent amino acid racemase</fullName>
    </alternativeName>
</protein>
<evidence type="ECO:0000256" key="7">
    <source>
        <dbReference type="ARBA" id="ARBA00023235"/>
    </source>
</evidence>
<evidence type="ECO:0000256" key="3">
    <source>
        <dbReference type="ARBA" id="ARBA00013080"/>
    </source>
</evidence>
<evidence type="ECO:0000313" key="12">
    <source>
        <dbReference type="Proteomes" id="UP000198461"/>
    </source>
</evidence>
<dbReference type="UniPathway" id="UPA00034">
    <property type="reaction ID" value="UER00025"/>
</dbReference>
<evidence type="ECO:0000313" key="11">
    <source>
        <dbReference type="EMBL" id="SIO06876.1"/>
    </source>
</evidence>
<evidence type="ECO:0000256" key="4">
    <source>
        <dbReference type="ARBA" id="ARBA00022490"/>
    </source>
</evidence>
<evidence type="ECO:0000256" key="6">
    <source>
        <dbReference type="ARBA" id="ARBA00023154"/>
    </source>
</evidence>
<dbReference type="SUPFAM" id="SSF54506">
    <property type="entry name" value="Diaminopimelate epimerase-like"/>
    <property type="match status" value="1"/>
</dbReference>
<comment type="subunit">
    <text evidence="9">Homodimer.</text>
</comment>
<evidence type="ECO:0000256" key="10">
    <source>
        <dbReference type="PROSITE-ProRule" id="PRU10125"/>
    </source>
</evidence>
<dbReference type="Pfam" id="PF01678">
    <property type="entry name" value="DAP_epimerase"/>
    <property type="match status" value="2"/>
</dbReference>
<keyword evidence="4 9" id="KW-0963">Cytoplasm</keyword>
<keyword evidence="5 9" id="KW-0028">Amino-acid biosynthesis</keyword>
<comment type="pathway">
    <text evidence="1 9">Amino-acid biosynthesis; L-lysine biosynthesis via DAP pathway; DL-2,6-diaminopimelate from LL-2,6-diaminopimelate: step 1/1.</text>
</comment>
<accession>A0A1N6GH96</accession>
<keyword evidence="7 9" id="KW-0413">Isomerase</keyword>
<dbReference type="Proteomes" id="UP000198461">
    <property type="component" value="Unassembled WGS sequence"/>
</dbReference>
<feature type="binding site" evidence="9">
    <location>
        <position position="46"/>
    </location>
    <ligand>
        <name>substrate</name>
    </ligand>
</feature>
<comment type="similarity">
    <text evidence="2 9">Belongs to the diaminopimelate epimerase family.</text>
</comment>
<comment type="catalytic activity">
    <reaction evidence="8 9">
        <text>(2S,6S)-2,6-diaminopimelate = meso-2,6-diaminopimelate</text>
        <dbReference type="Rhea" id="RHEA:15393"/>
        <dbReference type="ChEBI" id="CHEBI:57609"/>
        <dbReference type="ChEBI" id="CHEBI:57791"/>
        <dbReference type="EC" id="5.1.1.7"/>
    </reaction>
</comment>
<dbReference type="EMBL" id="FSRE01000003">
    <property type="protein sequence ID" value="SIO06876.1"/>
    <property type="molecule type" value="Genomic_DNA"/>
</dbReference>
<dbReference type="GO" id="GO:0009089">
    <property type="term" value="P:lysine biosynthetic process via diaminopimelate"/>
    <property type="evidence" value="ECO:0007669"/>
    <property type="project" value="UniProtKB-UniRule"/>
</dbReference>
<feature type="binding site" evidence="9">
    <location>
        <position position="192"/>
    </location>
    <ligand>
        <name>substrate</name>
    </ligand>
</feature>
<dbReference type="PANTHER" id="PTHR31689">
    <property type="entry name" value="DIAMINOPIMELATE EPIMERASE, CHLOROPLASTIC"/>
    <property type="match status" value="1"/>
</dbReference>
<dbReference type="EC" id="5.1.1.7" evidence="3 9"/>
<feature type="site" description="Could be important to modulate the pK values of the two catalytic cysteine residues" evidence="9">
    <location>
        <position position="210"/>
    </location>
</feature>
<feature type="active site" description="Proton donor" evidence="9">
    <location>
        <position position="75"/>
    </location>
</feature>
<keyword evidence="12" id="KW-1185">Reference proteome</keyword>
<evidence type="ECO:0000256" key="9">
    <source>
        <dbReference type="HAMAP-Rule" id="MF_00197"/>
    </source>
</evidence>
<dbReference type="FunFam" id="3.10.310.10:FF:000001">
    <property type="entry name" value="Diaminopimelate epimerase"/>
    <property type="match status" value="1"/>
</dbReference>
<dbReference type="NCBIfam" id="TIGR00652">
    <property type="entry name" value="DapF"/>
    <property type="match status" value="1"/>
</dbReference>
<evidence type="ECO:0000256" key="5">
    <source>
        <dbReference type="ARBA" id="ARBA00022605"/>
    </source>
</evidence>
<name>A0A1N6GH96_9GAMM</name>
<evidence type="ECO:0000256" key="8">
    <source>
        <dbReference type="ARBA" id="ARBA00051712"/>
    </source>
</evidence>
<comment type="function">
    <text evidence="9">Catalyzes the stereoinversion of LL-2,6-diaminopimelate (L,L-DAP) to meso-diaminopimelate (meso-DAP), a precursor of L-lysine and an essential component of the bacterial peptidoglycan.</text>
</comment>
<feature type="binding site" evidence="9">
    <location>
        <position position="13"/>
    </location>
    <ligand>
        <name>substrate</name>
    </ligand>
</feature>
<dbReference type="HAMAP" id="MF_00197">
    <property type="entry name" value="DAP_epimerase"/>
    <property type="match status" value="1"/>
</dbReference>
<dbReference type="OrthoDB" id="9805408at2"/>
<comment type="subcellular location">
    <subcellularLocation>
        <location evidence="9">Cytoplasm</location>
    </subcellularLocation>
</comment>
<feature type="binding site" evidence="9">
    <location>
        <position position="159"/>
    </location>
    <ligand>
        <name>substrate</name>
    </ligand>
</feature>
<feature type="binding site" evidence="9">
    <location>
        <begin position="220"/>
        <end position="221"/>
    </location>
    <ligand>
        <name>substrate</name>
    </ligand>
</feature>
<dbReference type="AlphaFoldDB" id="A0A1N6GH96"/>
<reference evidence="11 12" key="1">
    <citation type="submission" date="2016-11" db="EMBL/GenBank/DDBJ databases">
        <authorList>
            <person name="Jaros S."/>
            <person name="Januszkiewicz K."/>
            <person name="Wedrychowicz H."/>
        </authorList>
    </citation>
    <scope>NUCLEOTIDE SEQUENCE [LARGE SCALE GENOMIC DNA]</scope>
    <source>
        <strain evidence="11 12">DSM 17737</strain>
    </source>
</reference>
<evidence type="ECO:0000256" key="2">
    <source>
        <dbReference type="ARBA" id="ARBA00010219"/>
    </source>
</evidence>
<dbReference type="PROSITE" id="PS01326">
    <property type="entry name" value="DAP_EPIMERASE"/>
    <property type="match status" value="1"/>
</dbReference>
<dbReference type="STRING" id="364032.SAMN05443662_1340"/>